<feature type="transmembrane region" description="Helical" evidence="1">
    <location>
        <begin position="818"/>
        <end position="839"/>
    </location>
</feature>
<protein>
    <submittedName>
        <fullName evidence="2">Transmembrane protein, putative</fullName>
    </submittedName>
</protein>
<feature type="transmembrane region" description="Helical" evidence="1">
    <location>
        <begin position="700"/>
        <end position="723"/>
    </location>
</feature>
<proteinExistence type="predicted"/>
<dbReference type="CDD" id="cd00064">
    <property type="entry name" value="FU"/>
    <property type="match status" value="2"/>
</dbReference>
<dbReference type="RefSeq" id="XP_001017019.2">
    <property type="nucleotide sequence ID" value="XM_001017019.2"/>
</dbReference>
<feature type="transmembrane region" description="Helical" evidence="1">
    <location>
        <begin position="795"/>
        <end position="812"/>
    </location>
</feature>
<accession>Q23JT6</accession>
<keyword evidence="1 2" id="KW-0812">Transmembrane</keyword>
<evidence type="ECO:0000313" key="3">
    <source>
        <dbReference type="Proteomes" id="UP000009168"/>
    </source>
</evidence>
<dbReference type="HOGENOM" id="CLU_021887_0_0_1"/>
<feature type="transmembrane region" description="Helical" evidence="1">
    <location>
        <begin position="735"/>
        <end position="755"/>
    </location>
</feature>
<keyword evidence="1" id="KW-0472">Membrane</keyword>
<dbReference type="AlphaFoldDB" id="Q23JT6"/>
<feature type="transmembrane region" description="Helical" evidence="1">
    <location>
        <begin position="851"/>
        <end position="871"/>
    </location>
</feature>
<dbReference type="OrthoDB" id="306714at2759"/>
<dbReference type="EMBL" id="GG662682">
    <property type="protein sequence ID" value="EAR96774.2"/>
    <property type="molecule type" value="Genomic_DNA"/>
</dbReference>
<dbReference type="GeneID" id="7838067"/>
<gene>
    <name evidence="2" type="ORF">TTHERM_00860520</name>
</gene>
<dbReference type="SUPFAM" id="SSF57184">
    <property type="entry name" value="Growth factor receptor domain"/>
    <property type="match status" value="1"/>
</dbReference>
<evidence type="ECO:0000313" key="2">
    <source>
        <dbReference type="EMBL" id="EAR96774.2"/>
    </source>
</evidence>
<keyword evidence="3" id="KW-1185">Reference proteome</keyword>
<dbReference type="Gene3D" id="2.10.220.10">
    <property type="entry name" value="Hormone Receptor, Insulin-like Growth Factor Receptor 1, Chain A, domain 2"/>
    <property type="match status" value="1"/>
</dbReference>
<dbReference type="InParanoid" id="Q23JT6"/>
<dbReference type="InterPro" id="IPR009030">
    <property type="entry name" value="Growth_fac_rcpt_cys_sf"/>
</dbReference>
<dbReference type="InterPro" id="IPR006212">
    <property type="entry name" value="Furin_repeat"/>
</dbReference>
<reference evidence="3" key="1">
    <citation type="journal article" date="2006" name="PLoS Biol.">
        <title>Macronuclear genome sequence of the ciliate Tetrahymena thermophila, a model eukaryote.</title>
        <authorList>
            <person name="Eisen J.A."/>
            <person name="Coyne R.S."/>
            <person name="Wu M."/>
            <person name="Wu D."/>
            <person name="Thiagarajan M."/>
            <person name="Wortman J.R."/>
            <person name="Badger J.H."/>
            <person name="Ren Q."/>
            <person name="Amedeo P."/>
            <person name="Jones K.M."/>
            <person name="Tallon L.J."/>
            <person name="Delcher A.L."/>
            <person name="Salzberg S.L."/>
            <person name="Silva J.C."/>
            <person name="Haas B.J."/>
            <person name="Majoros W.H."/>
            <person name="Farzad M."/>
            <person name="Carlton J.M."/>
            <person name="Smith R.K. Jr."/>
            <person name="Garg J."/>
            <person name="Pearlman R.E."/>
            <person name="Karrer K.M."/>
            <person name="Sun L."/>
            <person name="Manning G."/>
            <person name="Elde N.C."/>
            <person name="Turkewitz A.P."/>
            <person name="Asai D.J."/>
            <person name="Wilkes D.E."/>
            <person name="Wang Y."/>
            <person name="Cai H."/>
            <person name="Collins K."/>
            <person name="Stewart B.A."/>
            <person name="Lee S.R."/>
            <person name="Wilamowska K."/>
            <person name="Weinberg Z."/>
            <person name="Ruzzo W.L."/>
            <person name="Wloga D."/>
            <person name="Gaertig J."/>
            <person name="Frankel J."/>
            <person name="Tsao C.-C."/>
            <person name="Gorovsky M.A."/>
            <person name="Keeling P.J."/>
            <person name="Waller R.F."/>
            <person name="Patron N.J."/>
            <person name="Cherry J.M."/>
            <person name="Stover N.A."/>
            <person name="Krieger C.J."/>
            <person name="del Toro C."/>
            <person name="Ryder H.F."/>
            <person name="Williamson S.C."/>
            <person name="Barbeau R.A."/>
            <person name="Hamilton E.P."/>
            <person name="Orias E."/>
        </authorList>
    </citation>
    <scope>NUCLEOTIDE SEQUENCE [LARGE SCALE GENOMIC DNA]</scope>
    <source>
        <strain evidence="3">SB210</strain>
    </source>
</reference>
<dbReference type="Proteomes" id="UP000009168">
    <property type="component" value="Unassembled WGS sequence"/>
</dbReference>
<feature type="transmembrane region" description="Helical" evidence="1">
    <location>
        <begin position="891"/>
        <end position="915"/>
    </location>
</feature>
<evidence type="ECO:0000256" key="1">
    <source>
        <dbReference type="SAM" id="Phobius"/>
    </source>
</evidence>
<sequence length="996" mass="116650">MLINFFQRNQKNKLQSFMYIKNREKKIKLIIDKENTEQIRKRMIEIKKTLLFLLYFLINCCQCQDQFPIKLMNNTYVQYIKEFNSIIYTNYTGFTIFSTLDKQGKIQNSYKLNNYQTNNPKGQACFINETKIYLTDSNLAYYYIIDFDKIGSGNISDYLFQKNYPSLTYACDRYLITKIGSIFYNLCFSPLNPKNSFIISAPTFDNLFTSTNILYNNQSTFSNNLSYQDNEYQFIVMGNRIFMDDGNYYYLNQNQTFKILSRKNNLCLLGDQTLCKMQFQGNQLMIAQSQYNINSQSRLIELQNKPFIVAYYNSQFTIFDVEKLQIAKTQGAPLIQTKFFQYQNFLFFQNYYQELQYNQSNDTTVIIQQSLIQNIQQFNIPAPLFSYGFTFNLQSGCYAPLSHKCFSYLNSIQKLYQMIPGCQQYSDNQLSSCLQCNPQYFMQNGICVTNCQQGYFQDGVNCFPCYQNCQSCNGLLFTDCLTCKKDLYQFQDNSCGICNNATNAYLISGNKCECQNGFTYFNSTCIQKQDPAQQQQQSYQSEIFTQSKVQQFTQQSQVSSQVTFATTTILSSIQNFFSSTNFGVVINGLTCLKLSYLTLVDTNLPHQVYNPLSVIINQCPTQSFKNLNAFLLIGEEDLNIYFNAKYQNIGLSYIILHTSGSAFFLLLICCCFIALFYYLLEINKNEKILEISQLVYQKLFCGFIIQYIQLVMAIFVLGINLQIKQFFFDLDKRTIGIYLTLIIFVFLPLTVLIFLKMYQLLNKFENPQKEVNFLQITKEKIQNETISESRIRKNFILIYLSFESIIIPTIFIQFSQSWIALGVLSIIFQLSYVIIVIYLRPFYSKLTNSYFIIDSLLWLFQYIQYFILSSYSSKSNMNNYVKIIDSVSYSFLINLQFILLYLTVHMIIELLVKLYEYFKQKLMQKDTKEQSNKIDINLISEQHSSNNKLIINNTIQMVKIGEQKLEILQINESTDEKNLKIQIQEQLQVQKEIQSV</sequence>
<name>Q23JT6_TETTS</name>
<feature type="transmembrane region" description="Helical" evidence="1">
    <location>
        <begin position="662"/>
        <end position="680"/>
    </location>
</feature>
<keyword evidence="1" id="KW-1133">Transmembrane helix</keyword>
<organism evidence="2 3">
    <name type="scientific">Tetrahymena thermophila (strain SB210)</name>
    <dbReference type="NCBI Taxonomy" id="312017"/>
    <lineage>
        <taxon>Eukaryota</taxon>
        <taxon>Sar</taxon>
        <taxon>Alveolata</taxon>
        <taxon>Ciliophora</taxon>
        <taxon>Intramacronucleata</taxon>
        <taxon>Oligohymenophorea</taxon>
        <taxon>Hymenostomatida</taxon>
        <taxon>Tetrahymenina</taxon>
        <taxon>Tetrahymenidae</taxon>
        <taxon>Tetrahymena</taxon>
    </lineage>
</organism>
<dbReference type="KEGG" id="tet:TTHERM_00860520"/>